<keyword evidence="1" id="KW-0472">Membrane</keyword>
<feature type="transmembrane region" description="Helical" evidence="1">
    <location>
        <begin position="159"/>
        <end position="179"/>
    </location>
</feature>
<protein>
    <submittedName>
        <fullName evidence="2">Membrane protein</fullName>
    </submittedName>
</protein>
<dbReference type="Pfam" id="PF10067">
    <property type="entry name" value="DUF2306"/>
    <property type="match status" value="1"/>
</dbReference>
<feature type="transmembrane region" description="Helical" evidence="1">
    <location>
        <begin position="126"/>
        <end position="147"/>
    </location>
</feature>
<sequence>MTNKRTATPLARRGWLVPASLMALSAVPVAAGAYRLIQLGAGAEVTQDNARFFAAPLPVVLHILSVSVYAVLGALQFSSGFRRRRPRWHRTAGWALVPAGIVAAASGLWMQAFYELPESDGGALAVLRLLFGSAMLTSLLLGVVALWRRDFVRHGAWMLRAYAIGLGAGTQVLTTVPWVLLAGQPDAGEKALLMGAGWAINVAVAEWIIHRRSTIAPAPERAIVQLPHAPL</sequence>
<dbReference type="Proteomes" id="UP000238348">
    <property type="component" value="Chromosome"/>
</dbReference>
<feature type="transmembrane region" description="Helical" evidence="1">
    <location>
        <begin position="191"/>
        <end position="209"/>
    </location>
</feature>
<feature type="transmembrane region" description="Helical" evidence="1">
    <location>
        <begin position="52"/>
        <end position="72"/>
    </location>
</feature>
<dbReference type="OrthoDB" id="8759010at2"/>
<evidence type="ECO:0000256" key="1">
    <source>
        <dbReference type="SAM" id="Phobius"/>
    </source>
</evidence>
<reference evidence="2 3" key="1">
    <citation type="submission" date="2015-09" db="EMBL/GenBank/DDBJ databases">
        <title>Sorangium comparison.</title>
        <authorList>
            <person name="Zaburannyi N."/>
            <person name="Bunk B."/>
            <person name="Overmann J."/>
            <person name="Mueller R."/>
        </authorList>
    </citation>
    <scope>NUCLEOTIDE SEQUENCE [LARGE SCALE GENOMIC DNA]</scope>
    <source>
        <strain evidence="2 3">So ce26</strain>
    </source>
</reference>
<dbReference type="InterPro" id="IPR018750">
    <property type="entry name" value="DUF2306_membrane"/>
</dbReference>
<gene>
    <name evidence="2" type="primary">spr</name>
    <name evidence="2" type="ORF">SOCE26_070120</name>
</gene>
<evidence type="ECO:0000313" key="3">
    <source>
        <dbReference type="Proteomes" id="UP000238348"/>
    </source>
</evidence>
<accession>A0A2L0F1T5</accession>
<keyword evidence="1" id="KW-0812">Transmembrane</keyword>
<feature type="transmembrane region" description="Helical" evidence="1">
    <location>
        <begin position="93"/>
        <end position="114"/>
    </location>
</feature>
<organism evidence="2 3">
    <name type="scientific">Sorangium cellulosum</name>
    <name type="common">Polyangium cellulosum</name>
    <dbReference type="NCBI Taxonomy" id="56"/>
    <lineage>
        <taxon>Bacteria</taxon>
        <taxon>Pseudomonadati</taxon>
        <taxon>Myxococcota</taxon>
        <taxon>Polyangia</taxon>
        <taxon>Polyangiales</taxon>
        <taxon>Polyangiaceae</taxon>
        <taxon>Sorangium</taxon>
    </lineage>
</organism>
<dbReference type="AlphaFoldDB" id="A0A2L0F1T5"/>
<dbReference type="EMBL" id="CP012673">
    <property type="protein sequence ID" value="AUX45520.1"/>
    <property type="molecule type" value="Genomic_DNA"/>
</dbReference>
<proteinExistence type="predicted"/>
<name>A0A2L0F1T5_SORCE</name>
<evidence type="ECO:0000313" key="2">
    <source>
        <dbReference type="EMBL" id="AUX45520.1"/>
    </source>
</evidence>
<keyword evidence="1" id="KW-1133">Transmembrane helix</keyword>